<keyword evidence="3 5" id="KW-0560">Oxidoreductase</keyword>
<feature type="region of interest" description="Disordered" evidence="4">
    <location>
        <begin position="330"/>
        <end position="351"/>
    </location>
</feature>
<protein>
    <submittedName>
        <fullName evidence="5">Dehydrogenase</fullName>
        <ecNumber evidence="5">1.13.12.16</ecNumber>
    </submittedName>
</protein>
<dbReference type="AlphaFoldDB" id="A0A2X3IVU5"/>
<dbReference type="Proteomes" id="UP000250675">
    <property type="component" value="Unassembled WGS sequence"/>
</dbReference>
<dbReference type="EMBL" id="UASO01000010">
    <property type="protein sequence ID" value="SQC87891.1"/>
    <property type="molecule type" value="Genomic_DNA"/>
</dbReference>
<sequence>MQPNRVARILGIEKPVVQGPLSWLTDARLVAAVGNAGGLGVLGPNAGLTAATAVSTPEATAEKMREEIRKTKQQTENPFGVNLIPTAENDIWTPAILPVIKEEGVKVVVYTGYGDGSLKPALFDELKAAGITIIYRDINPTPENSRRAEQAGADIIVATGFDEGGTLPGTALGTFTIVPLIVDAVQRVPVMAAGGISDARGARAVHALGAEGVFAGSVFISTIESRVPDSVKAKIVAANGLDLRLFRTLPDYYRALPGKLSDTLVAMDRAGASRTELAQAMGGLRGMLLGMLEGIPMRDISRWARGSATSMPSPPSPRWSTSWRCKAASRGTVTGAIRRRPPSLPPGRKRR</sequence>
<organism evidence="5 6">
    <name type="scientific">Klebsiella pneumoniae</name>
    <dbReference type="NCBI Taxonomy" id="573"/>
    <lineage>
        <taxon>Bacteria</taxon>
        <taxon>Pseudomonadati</taxon>
        <taxon>Pseudomonadota</taxon>
        <taxon>Gammaproteobacteria</taxon>
        <taxon>Enterobacterales</taxon>
        <taxon>Enterobacteriaceae</taxon>
        <taxon>Klebsiella/Raoultella group</taxon>
        <taxon>Klebsiella</taxon>
        <taxon>Klebsiella pneumoniae complex</taxon>
    </lineage>
</organism>
<dbReference type="InterPro" id="IPR013785">
    <property type="entry name" value="Aldolase_TIM"/>
</dbReference>
<dbReference type="PANTHER" id="PTHR32332">
    <property type="entry name" value="2-NITROPROPANE DIOXYGENASE"/>
    <property type="match status" value="1"/>
</dbReference>
<accession>A0A2X3IVU5</accession>
<keyword evidence="1" id="KW-0285">Flavoprotein</keyword>
<gene>
    <name evidence="5" type="ORF">NCTC9645_06031</name>
</gene>
<dbReference type="CDD" id="cd04730">
    <property type="entry name" value="NPD_like"/>
    <property type="match status" value="1"/>
</dbReference>
<proteinExistence type="predicted"/>
<evidence type="ECO:0000256" key="3">
    <source>
        <dbReference type="ARBA" id="ARBA00023002"/>
    </source>
</evidence>
<dbReference type="Pfam" id="PF03060">
    <property type="entry name" value="NMO"/>
    <property type="match status" value="1"/>
</dbReference>
<evidence type="ECO:0000313" key="5">
    <source>
        <dbReference type="EMBL" id="SQC87891.1"/>
    </source>
</evidence>
<name>A0A2X3IVU5_KLEPN</name>
<dbReference type="InterPro" id="IPR004136">
    <property type="entry name" value="NMO"/>
</dbReference>
<feature type="compositionally biased region" description="Basic residues" evidence="4">
    <location>
        <begin position="337"/>
        <end position="351"/>
    </location>
</feature>
<evidence type="ECO:0000256" key="2">
    <source>
        <dbReference type="ARBA" id="ARBA00022643"/>
    </source>
</evidence>
<dbReference type="GO" id="GO:0018580">
    <property type="term" value="F:nitronate monooxygenase activity"/>
    <property type="evidence" value="ECO:0007669"/>
    <property type="project" value="UniProtKB-EC"/>
</dbReference>
<evidence type="ECO:0000256" key="1">
    <source>
        <dbReference type="ARBA" id="ARBA00022630"/>
    </source>
</evidence>
<dbReference type="EC" id="1.13.12.16" evidence="5"/>
<evidence type="ECO:0000313" key="6">
    <source>
        <dbReference type="Proteomes" id="UP000250675"/>
    </source>
</evidence>
<dbReference type="SUPFAM" id="SSF51412">
    <property type="entry name" value="Inosine monophosphate dehydrogenase (IMPDH)"/>
    <property type="match status" value="1"/>
</dbReference>
<reference evidence="5 6" key="1">
    <citation type="submission" date="2018-06" db="EMBL/GenBank/DDBJ databases">
        <authorList>
            <consortium name="Pathogen Informatics"/>
            <person name="Doyle S."/>
        </authorList>
    </citation>
    <scope>NUCLEOTIDE SEQUENCE [LARGE SCALE GENOMIC DNA]</scope>
    <source>
        <strain evidence="5 6">NCTC9645</strain>
    </source>
</reference>
<keyword evidence="2" id="KW-0288">FMN</keyword>
<evidence type="ECO:0000256" key="4">
    <source>
        <dbReference type="SAM" id="MobiDB-lite"/>
    </source>
</evidence>
<dbReference type="Gene3D" id="3.20.20.70">
    <property type="entry name" value="Aldolase class I"/>
    <property type="match status" value="1"/>
</dbReference>
<dbReference type="PANTHER" id="PTHR32332:SF20">
    <property type="entry name" value="2-NITROPROPANE DIOXYGENASE-LIKE PROTEIN"/>
    <property type="match status" value="1"/>
</dbReference>